<sequence>MAEFVLEASPVGAAALEAPLVETLMFASKIPVETKAPLLKATILPASMFASQIPIEAVKARQLIASTPTTVNVSADISASAAAAASASGDANASGISYSAGMSASDGGCTVCRVFSLLDLRIITEPQINLNATPRVLAQTISKEVNNN</sequence>
<proteinExistence type="predicted"/>
<evidence type="ECO:0000313" key="2">
    <source>
        <dbReference type="Proteomes" id="UP000566819"/>
    </source>
</evidence>
<organism evidence="1 2">
    <name type="scientific">Cudoniella acicularis</name>
    <dbReference type="NCBI Taxonomy" id="354080"/>
    <lineage>
        <taxon>Eukaryota</taxon>
        <taxon>Fungi</taxon>
        <taxon>Dikarya</taxon>
        <taxon>Ascomycota</taxon>
        <taxon>Pezizomycotina</taxon>
        <taxon>Leotiomycetes</taxon>
        <taxon>Helotiales</taxon>
        <taxon>Tricladiaceae</taxon>
        <taxon>Cudoniella</taxon>
    </lineage>
</organism>
<evidence type="ECO:0000313" key="1">
    <source>
        <dbReference type="EMBL" id="KAF4627141.1"/>
    </source>
</evidence>
<dbReference type="EMBL" id="JAAMPI010001022">
    <property type="protein sequence ID" value="KAF4627141.1"/>
    <property type="molecule type" value="Genomic_DNA"/>
</dbReference>
<dbReference type="AlphaFoldDB" id="A0A8H4REG6"/>
<keyword evidence="2" id="KW-1185">Reference proteome</keyword>
<accession>A0A8H4REG6</accession>
<name>A0A8H4REG6_9HELO</name>
<gene>
    <name evidence="1" type="ORF">G7Y89_g11020</name>
</gene>
<comment type="caution">
    <text evidence="1">The sequence shown here is derived from an EMBL/GenBank/DDBJ whole genome shotgun (WGS) entry which is preliminary data.</text>
</comment>
<protein>
    <submittedName>
        <fullName evidence="1">Uncharacterized protein</fullName>
    </submittedName>
</protein>
<reference evidence="1 2" key="1">
    <citation type="submission" date="2020-03" db="EMBL/GenBank/DDBJ databases">
        <title>Draft Genome Sequence of Cudoniella acicularis.</title>
        <authorList>
            <person name="Buettner E."/>
            <person name="Kellner H."/>
        </authorList>
    </citation>
    <scope>NUCLEOTIDE SEQUENCE [LARGE SCALE GENOMIC DNA]</scope>
    <source>
        <strain evidence="1 2">DSM 108380</strain>
    </source>
</reference>
<dbReference type="Proteomes" id="UP000566819">
    <property type="component" value="Unassembled WGS sequence"/>
</dbReference>